<dbReference type="VEuPathDB" id="CryptoDB:Cvel_10150"/>
<protein>
    <recommendedName>
        <fullName evidence="2">Protein argonaute N-terminal domain-containing protein</fullName>
    </recommendedName>
</protein>
<dbReference type="EMBL" id="CDMZ01004735">
    <property type="protein sequence ID" value="CEM50725.1"/>
    <property type="molecule type" value="Genomic_DNA"/>
</dbReference>
<feature type="region of interest" description="Disordered" evidence="1">
    <location>
        <begin position="418"/>
        <end position="441"/>
    </location>
</feature>
<organism evidence="3">
    <name type="scientific">Chromera velia CCMP2878</name>
    <dbReference type="NCBI Taxonomy" id="1169474"/>
    <lineage>
        <taxon>Eukaryota</taxon>
        <taxon>Sar</taxon>
        <taxon>Alveolata</taxon>
        <taxon>Colpodellida</taxon>
        <taxon>Chromeraceae</taxon>
        <taxon>Chromera</taxon>
    </lineage>
</organism>
<dbReference type="PhylomeDB" id="A0A0G4I1I9"/>
<gene>
    <name evidence="3" type="ORF">Cvel_10150</name>
</gene>
<proteinExistence type="predicted"/>
<dbReference type="InterPro" id="IPR032474">
    <property type="entry name" value="Argonaute_N"/>
</dbReference>
<evidence type="ECO:0000313" key="3">
    <source>
        <dbReference type="EMBL" id="CEM50725.1"/>
    </source>
</evidence>
<evidence type="ECO:0000256" key="1">
    <source>
        <dbReference type="SAM" id="MobiDB-lite"/>
    </source>
</evidence>
<reference evidence="3" key="1">
    <citation type="submission" date="2014-11" db="EMBL/GenBank/DDBJ databases">
        <authorList>
            <person name="Otto D Thomas"/>
            <person name="Naeem Raeece"/>
        </authorList>
    </citation>
    <scope>NUCLEOTIDE SEQUENCE</scope>
</reference>
<dbReference type="PANTHER" id="PTHR22891">
    <property type="entry name" value="EUKARYOTIC TRANSLATION INITIATION FACTOR 2C"/>
    <property type="match status" value="1"/>
</dbReference>
<accession>A0A0G4I1I9</accession>
<evidence type="ECO:0000259" key="2">
    <source>
        <dbReference type="Pfam" id="PF16486"/>
    </source>
</evidence>
<sequence>MANPETWRRVPLEVNYFPIQPSADLKLYRYEVIFQQPDWSKKIKEQRLARFLKIKGRPDLLAGFDGHSFIISVGEVDSSIIEIGDDVTMLSSPQELDIHRVFLRDTSTADKEAILDAVNVILKGAVLFKRRDTPHVSAVVDCLQRGRFFFPKDPSFLFPINQYMPPDALPLGTYGWRRFSASVGLTGRAGTETPQLTLCVNVSVGLAFEPRMSLRGFLERTVLQGPLILQADQQTLLEQEQKINNHPMVRRLHLRCRGKRREYTFGRLHLCDPGKRAGTHFFLNHEGEEVSVSQHFASMVERGELTGEQRPEGPVPDDDPLMEAPAVGQLTPMIPLSCCFEVEPFQIPDRDKTKEEEEALQQEGLVVPEVRRQKILDVVKKLYGEDNSVLGHFGLTVGFAMTRVEGRVMPVPPIQMERKEQSGVPPQAQQQQQQRQGGEWVCRSETASGGLTRTCVQNRLSRRSSGNDCRGV</sequence>
<dbReference type="AlphaFoldDB" id="A0A0G4I1I9"/>
<dbReference type="Pfam" id="PF16486">
    <property type="entry name" value="ArgoN"/>
    <property type="match status" value="1"/>
</dbReference>
<feature type="compositionally biased region" description="Low complexity" evidence="1">
    <location>
        <begin position="427"/>
        <end position="436"/>
    </location>
</feature>
<name>A0A0G4I1I9_9ALVE</name>
<feature type="domain" description="Protein argonaute N-terminal" evidence="2">
    <location>
        <begin position="8"/>
        <end position="117"/>
    </location>
</feature>